<organism evidence="12 13">
    <name type="scientific">Miscanthus lutarioriparius</name>
    <dbReference type="NCBI Taxonomy" id="422564"/>
    <lineage>
        <taxon>Eukaryota</taxon>
        <taxon>Viridiplantae</taxon>
        <taxon>Streptophyta</taxon>
        <taxon>Embryophyta</taxon>
        <taxon>Tracheophyta</taxon>
        <taxon>Spermatophyta</taxon>
        <taxon>Magnoliopsida</taxon>
        <taxon>Liliopsida</taxon>
        <taxon>Poales</taxon>
        <taxon>Poaceae</taxon>
        <taxon>PACMAD clade</taxon>
        <taxon>Panicoideae</taxon>
        <taxon>Andropogonodae</taxon>
        <taxon>Andropogoneae</taxon>
        <taxon>Saccharinae</taxon>
        <taxon>Miscanthus</taxon>
    </lineage>
</organism>
<dbReference type="Gene3D" id="3.80.10.10">
    <property type="entry name" value="Ribonuclease Inhibitor"/>
    <property type="match status" value="2"/>
</dbReference>
<dbReference type="Pfam" id="PF23598">
    <property type="entry name" value="LRR_14"/>
    <property type="match status" value="1"/>
</dbReference>
<dbReference type="GO" id="GO:0006952">
    <property type="term" value="P:defense response"/>
    <property type="evidence" value="ECO:0007669"/>
    <property type="project" value="UniProtKB-KW"/>
</dbReference>
<dbReference type="InterPro" id="IPR042197">
    <property type="entry name" value="Apaf_helical"/>
</dbReference>
<keyword evidence="3" id="KW-0677">Repeat</keyword>
<feature type="domain" description="Disease resistance R13L4/SHOC-2-like LRR" evidence="11">
    <location>
        <begin position="576"/>
        <end position="929"/>
    </location>
</feature>
<dbReference type="CDD" id="cd14798">
    <property type="entry name" value="RX-CC_like"/>
    <property type="match status" value="1"/>
</dbReference>
<evidence type="ECO:0000259" key="10">
    <source>
        <dbReference type="Pfam" id="PF23559"/>
    </source>
</evidence>
<keyword evidence="6" id="KW-0067">ATP-binding</keyword>
<dbReference type="EMBL" id="CAJGYO010000009">
    <property type="protein sequence ID" value="CAD6254675.1"/>
    <property type="molecule type" value="Genomic_DNA"/>
</dbReference>
<name>A0A811QEY5_9POAL</name>
<keyword evidence="4" id="KW-0547">Nucleotide-binding</keyword>
<evidence type="ECO:0000259" key="9">
    <source>
        <dbReference type="Pfam" id="PF18052"/>
    </source>
</evidence>
<keyword evidence="7" id="KW-0175">Coiled coil</keyword>
<accession>A0A811QEY5</accession>
<dbReference type="InterPro" id="IPR027417">
    <property type="entry name" value="P-loop_NTPase"/>
</dbReference>
<keyword evidence="2" id="KW-0433">Leucine-rich repeat</keyword>
<dbReference type="Proteomes" id="UP000604825">
    <property type="component" value="Unassembled WGS sequence"/>
</dbReference>
<keyword evidence="5" id="KW-0611">Plant defense</keyword>
<dbReference type="InterPro" id="IPR002182">
    <property type="entry name" value="NB-ARC"/>
</dbReference>
<dbReference type="Gene3D" id="1.20.5.4130">
    <property type="match status" value="1"/>
</dbReference>
<evidence type="ECO:0000256" key="6">
    <source>
        <dbReference type="ARBA" id="ARBA00022840"/>
    </source>
</evidence>
<keyword evidence="13" id="KW-1185">Reference proteome</keyword>
<dbReference type="Gene3D" id="1.10.10.10">
    <property type="entry name" value="Winged helix-like DNA-binding domain superfamily/Winged helix DNA-binding domain"/>
    <property type="match status" value="1"/>
</dbReference>
<comment type="caution">
    <text evidence="12">The sequence shown here is derived from an EMBL/GenBank/DDBJ whole genome shotgun (WGS) entry which is preliminary data.</text>
</comment>
<gene>
    <name evidence="12" type="ORF">NCGR_LOCUS38278</name>
</gene>
<evidence type="ECO:0000256" key="3">
    <source>
        <dbReference type="ARBA" id="ARBA00022737"/>
    </source>
</evidence>
<dbReference type="PANTHER" id="PTHR36766:SF36">
    <property type="entry name" value="AAA+ ATPASE DOMAIN-CONTAINING PROTEIN"/>
    <property type="match status" value="1"/>
</dbReference>
<dbReference type="GO" id="GO:0005524">
    <property type="term" value="F:ATP binding"/>
    <property type="evidence" value="ECO:0007669"/>
    <property type="project" value="UniProtKB-KW"/>
</dbReference>
<evidence type="ECO:0000259" key="8">
    <source>
        <dbReference type="Pfam" id="PF00931"/>
    </source>
</evidence>
<dbReference type="Pfam" id="PF00931">
    <property type="entry name" value="NB-ARC"/>
    <property type="match status" value="1"/>
</dbReference>
<feature type="domain" description="NB-ARC" evidence="8">
    <location>
        <begin position="196"/>
        <end position="353"/>
    </location>
</feature>
<dbReference type="InterPro" id="IPR032675">
    <property type="entry name" value="LRR_dom_sf"/>
</dbReference>
<feature type="domain" description="Disease resistance protein winged helix" evidence="10">
    <location>
        <begin position="443"/>
        <end position="509"/>
    </location>
</feature>
<dbReference type="InterPro" id="IPR038005">
    <property type="entry name" value="RX-like_CC"/>
</dbReference>
<dbReference type="PANTHER" id="PTHR36766">
    <property type="entry name" value="PLANT BROAD-SPECTRUM MILDEW RESISTANCE PROTEIN RPW8"/>
    <property type="match status" value="1"/>
</dbReference>
<dbReference type="InterPro" id="IPR055414">
    <property type="entry name" value="LRR_R13L4/SHOC2-like"/>
</dbReference>
<dbReference type="OrthoDB" id="762143at2759"/>
<evidence type="ECO:0000313" key="13">
    <source>
        <dbReference type="Proteomes" id="UP000604825"/>
    </source>
</evidence>
<evidence type="ECO:0000256" key="4">
    <source>
        <dbReference type="ARBA" id="ARBA00022741"/>
    </source>
</evidence>
<dbReference type="GO" id="GO:0043531">
    <property type="term" value="F:ADP binding"/>
    <property type="evidence" value="ECO:0007669"/>
    <property type="project" value="InterPro"/>
</dbReference>
<dbReference type="Gene3D" id="1.10.8.430">
    <property type="entry name" value="Helical domain of apoptotic protease-activating factors"/>
    <property type="match status" value="1"/>
</dbReference>
<feature type="domain" description="Disease resistance N-terminal" evidence="9">
    <location>
        <begin position="13"/>
        <end position="93"/>
    </location>
</feature>
<dbReference type="Pfam" id="PF18052">
    <property type="entry name" value="Rx_N"/>
    <property type="match status" value="1"/>
</dbReference>
<dbReference type="PRINTS" id="PR00364">
    <property type="entry name" value="DISEASERSIST"/>
</dbReference>
<evidence type="ECO:0000259" key="11">
    <source>
        <dbReference type="Pfam" id="PF23598"/>
    </source>
</evidence>
<comment type="similarity">
    <text evidence="1">Belongs to the disease resistance NB-LRR family.</text>
</comment>
<evidence type="ECO:0000256" key="7">
    <source>
        <dbReference type="ARBA" id="ARBA00023054"/>
    </source>
</evidence>
<evidence type="ECO:0000256" key="5">
    <source>
        <dbReference type="ARBA" id="ARBA00022821"/>
    </source>
</evidence>
<dbReference type="SUPFAM" id="SSF52540">
    <property type="entry name" value="P-loop containing nucleoside triphosphate hydrolases"/>
    <property type="match status" value="1"/>
</dbReference>
<evidence type="ECO:0000313" key="12">
    <source>
        <dbReference type="EMBL" id="CAD6254675.1"/>
    </source>
</evidence>
<dbReference type="Pfam" id="PF23559">
    <property type="entry name" value="WHD_DRP"/>
    <property type="match status" value="1"/>
</dbReference>
<dbReference type="Gene3D" id="3.40.50.300">
    <property type="entry name" value="P-loop containing nucleotide triphosphate hydrolases"/>
    <property type="match status" value="1"/>
</dbReference>
<dbReference type="InterPro" id="IPR036388">
    <property type="entry name" value="WH-like_DNA-bd_sf"/>
</dbReference>
<sequence>MAGVLDALASYIQNMLMQMAADEVHMLLGVSGEIDNMDIKLRDLKNILADADRRNITDQSVQAWGIELRNAMYDATDILDLCQLKAMERGQRHDAGCFNPLLFCIRNPLHAHDIGSRIKNLNKKLDDIKARGASFNFMNLGTYEDRGRNVVSYPSGTRETSGGLDESGLVGEKIEEDTTNLVEMLTKKYPTDDDKSNKIIIFSIVGIGGIGKTTLAQKIFNSEVIKHEFTKKIWLSVNQDFNNIEMLRRVIIEAGGNHHACGNSKVALEQTLIDALKGHKTLLIMDDVWDYNIWEGVLRTPFVHGMLAQGSRVLVTTRHDIVARQMKAEEPYHRIDKLGLQDAWLLLKKQVVTDVNDDPQVEILKDIGMRLIEKCDGLPLGVKVMGGLLRQKRIRRTDWQNVLDDSLWSVSQMPKELNYAVYLSYEDLQPCLKPCFLHYSLLPRGTLFFVHDIVGMWISEGFVHGTLRDLEEIGREYYDRLIQRNLIEPDKTYLDQVVCNMHDVVRSFAHNMLGDEALIAHNSKIGIDKLKSQKFFRLSLESKGSEQQDLEWCSLQTQTSLRTLILVGNIKIKPGDSFVSLSSLRTLHLDSVNIDAIAESLYQLKHLRYLSIQNCNTSKLTEDIGKLKFLQYISLSGCQSLANLPSSIGVLQDLRVLRLNRTNVSVIPREFSGLTSLRKLFAFPAHMDCDHCSLEELGPLCQLTHLHISFLENVASSSMAMKAKLGEKNRLRYLSLECTSRLGDDGLLVEEEEGISQKEKRQIEEVFDELCPPLGLEILNIEGYFGERLPGWMMLTAVTPLGSLRILTMDDLACCTELPSGLSQLPCLEVLQIRKAPAIKRVGLEFLQPSNHVGVAFPRLHLLIFDGFVEWEEWVWEEQVKGMPILEGLVLKMCKLRRVPPGLAFHAMALKTLCIYDVKHLSSLENFASVVHLHVFRNTDLERISNLPKLQKLVIVMCPEMKVLEGMPSLQRLILEDYDMETVPRYLQDVNPRHLLLHCSLSLLTSIATGKSGPEWHKFCHIQQVKAYADDADSQGKWYVLYTRDPFRFETNISRFAITQARNRRTWLAYFQTCPVEDEWPVGRHTYAEKRVPFCVRFRCNAYRHLVPWLQQAYLHCSEVSNVASSSNQWKEAPSVSINDAYMHNGQMMHPIVLSVSLDRMYRCK</sequence>
<dbReference type="InterPro" id="IPR058922">
    <property type="entry name" value="WHD_DRP"/>
</dbReference>
<reference evidence="12" key="1">
    <citation type="submission" date="2020-10" db="EMBL/GenBank/DDBJ databases">
        <authorList>
            <person name="Han B."/>
            <person name="Lu T."/>
            <person name="Zhao Q."/>
            <person name="Huang X."/>
            <person name="Zhao Y."/>
        </authorList>
    </citation>
    <scope>NUCLEOTIDE SEQUENCE</scope>
</reference>
<proteinExistence type="inferred from homology"/>
<dbReference type="InterPro" id="IPR041118">
    <property type="entry name" value="Rx_N"/>
</dbReference>
<protein>
    <submittedName>
        <fullName evidence="12">Uncharacterized protein</fullName>
    </submittedName>
</protein>
<dbReference type="GO" id="GO:0051707">
    <property type="term" value="P:response to other organism"/>
    <property type="evidence" value="ECO:0007669"/>
    <property type="project" value="UniProtKB-ARBA"/>
</dbReference>
<dbReference type="AlphaFoldDB" id="A0A811QEY5"/>
<evidence type="ECO:0000256" key="2">
    <source>
        <dbReference type="ARBA" id="ARBA00022614"/>
    </source>
</evidence>
<evidence type="ECO:0000256" key="1">
    <source>
        <dbReference type="ARBA" id="ARBA00008894"/>
    </source>
</evidence>
<dbReference type="SUPFAM" id="SSF52058">
    <property type="entry name" value="L domain-like"/>
    <property type="match status" value="1"/>
</dbReference>